<comment type="similarity">
    <text evidence="2">Belongs to the cytochrome P450 family.</text>
</comment>
<dbReference type="EMBL" id="JAGFBS010000022">
    <property type="protein sequence ID" value="KAG6373342.1"/>
    <property type="molecule type" value="Genomic_DNA"/>
</dbReference>
<dbReference type="Proteomes" id="UP000683000">
    <property type="component" value="Unassembled WGS sequence"/>
</dbReference>
<evidence type="ECO:0000256" key="4">
    <source>
        <dbReference type="ARBA" id="ARBA00022723"/>
    </source>
</evidence>
<dbReference type="InterPro" id="IPR036396">
    <property type="entry name" value="Cyt_P450_sf"/>
</dbReference>
<comment type="caution">
    <text evidence="8">The sequence shown here is derived from an EMBL/GenBank/DDBJ whole genome shotgun (WGS) entry which is preliminary data.</text>
</comment>
<evidence type="ECO:0000256" key="7">
    <source>
        <dbReference type="ARBA" id="ARBA00023033"/>
    </source>
</evidence>
<dbReference type="GO" id="GO:0016705">
    <property type="term" value="F:oxidoreductase activity, acting on paired donors, with incorporation or reduction of molecular oxygen"/>
    <property type="evidence" value="ECO:0007669"/>
    <property type="project" value="InterPro"/>
</dbReference>
<dbReference type="PANTHER" id="PTHR46300">
    <property type="entry name" value="P450, PUTATIVE (EUROFUNG)-RELATED-RELATED"/>
    <property type="match status" value="1"/>
</dbReference>
<dbReference type="PANTHER" id="PTHR46300:SF7">
    <property type="entry name" value="P450, PUTATIVE (EUROFUNG)-RELATED"/>
    <property type="match status" value="1"/>
</dbReference>
<dbReference type="InterPro" id="IPR001128">
    <property type="entry name" value="Cyt_P450"/>
</dbReference>
<evidence type="ECO:0000256" key="5">
    <source>
        <dbReference type="ARBA" id="ARBA00023002"/>
    </source>
</evidence>
<dbReference type="Gene3D" id="1.10.630.10">
    <property type="entry name" value="Cytochrome P450"/>
    <property type="match status" value="1"/>
</dbReference>
<evidence type="ECO:0008006" key="10">
    <source>
        <dbReference type="Google" id="ProtNLM"/>
    </source>
</evidence>
<keyword evidence="3" id="KW-0349">Heme</keyword>
<keyword evidence="7" id="KW-0503">Monooxygenase</keyword>
<keyword evidence="5" id="KW-0560">Oxidoreductase</keyword>
<keyword evidence="6" id="KW-0408">Iron</keyword>
<keyword evidence="4" id="KW-0479">Metal-binding</keyword>
<reference evidence="8" key="1">
    <citation type="submission" date="2021-03" db="EMBL/GenBank/DDBJ databases">
        <title>Evolutionary innovations through gain and loss of genes in the ectomycorrhizal Boletales.</title>
        <authorList>
            <person name="Wu G."/>
            <person name="Miyauchi S."/>
            <person name="Morin E."/>
            <person name="Yang Z.-L."/>
            <person name="Xu J."/>
            <person name="Martin F.M."/>
        </authorList>
    </citation>
    <scope>NUCLEOTIDE SEQUENCE</scope>
    <source>
        <strain evidence="8">BR01</strain>
    </source>
</reference>
<proteinExistence type="inferred from homology"/>
<evidence type="ECO:0000313" key="8">
    <source>
        <dbReference type="EMBL" id="KAG6373342.1"/>
    </source>
</evidence>
<dbReference type="GO" id="GO:0020037">
    <property type="term" value="F:heme binding"/>
    <property type="evidence" value="ECO:0007669"/>
    <property type="project" value="InterPro"/>
</dbReference>
<dbReference type="SUPFAM" id="SSF48264">
    <property type="entry name" value="Cytochrome P450"/>
    <property type="match status" value="1"/>
</dbReference>
<sequence>MVLYPEVQKRAQAEIDSVIGSNMSRLPVWEDRSSLAYIDAVIKASCSTLRSVSDSERPLDAHSMA</sequence>
<evidence type="ECO:0000256" key="2">
    <source>
        <dbReference type="ARBA" id="ARBA00010617"/>
    </source>
</evidence>
<dbReference type="InterPro" id="IPR050364">
    <property type="entry name" value="Cytochrome_P450_fung"/>
</dbReference>
<accession>A0A8I2YKY8</accession>
<dbReference type="GO" id="GO:0005506">
    <property type="term" value="F:iron ion binding"/>
    <property type="evidence" value="ECO:0007669"/>
    <property type="project" value="InterPro"/>
</dbReference>
<keyword evidence="9" id="KW-1185">Reference proteome</keyword>
<name>A0A8I2YKY8_9AGAM</name>
<dbReference type="OrthoDB" id="2789670at2759"/>
<evidence type="ECO:0000256" key="1">
    <source>
        <dbReference type="ARBA" id="ARBA00001971"/>
    </source>
</evidence>
<protein>
    <recommendedName>
        <fullName evidence="10">Cytochrome P450</fullName>
    </recommendedName>
</protein>
<dbReference type="AlphaFoldDB" id="A0A8I2YKY8"/>
<dbReference type="GO" id="GO:0004497">
    <property type="term" value="F:monooxygenase activity"/>
    <property type="evidence" value="ECO:0007669"/>
    <property type="project" value="UniProtKB-KW"/>
</dbReference>
<gene>
    <name evidence="8" type="ORF">JVT61DRAFT_6486</name>
</gene>
<organism evidence="8 9">
    <name type="scientific">Boletus reticuloceps</name>
    <dbReference type="NCBI Taxonomy" id="495285"/>
    <lineage>
        <taxon>Eukaryota</taxon>
        <taxon>Fungi</taxon>
        <taxon>Dikarya</taxon>
        <taxon>Basidiomycota</taxon>
        <taxon>Agaricomycotina</taxon>
        <taxon>Agaricomycetes</taxon>
        <taxon>Agaricomycetidae</taxon>
        <taxon>Boletales</taxon>
        <taxon>Boletineae</taxon>
        <taxon>Boletaceae</taxon>
        <taxon>Boletoideae</taxon>
        <taxon>Boletus</taxon>
    </lineage>
</organism>
<evidence type="ECO:0000256" key="3">
    <source>
        <dbReference type="ARBA" id="ARBA00022617"/>
    </source>
</evidence>
<comment type="cofactor">
    <cofactor evidence="1">
        <name>heme</name>
        <dbReference type="ChEBI" id="CHEBI:30413"/>
    </cofactor>
</comment>
<dbReference type="Pfam" id="PF00067">
    <property type="entry name" value="p450"/>
    <property type="match status" value="1"/>
</dbReference>
<evidence type="ECO:0000256" key="6">
    <source>
        <dbReference type="ARBA" id="ARBA00023004"/>
    </source>
</evidence>
<evidence type="ECO:0000313" key="9">
    <source>
        <dbReference type="Proteomes" id="UP000683000"/>
    </source>
</evidence>